<protein>
    <recommendedName>
        <fullName evidence="3">Reverse transcriptase domain-containing protein</fullName>
    </recommendedName>
</protein>
<dbReference type="AlphaFoldDB" id="A0AAN7NMX0"/>
<dbReference type="EMBL" id="JAUNZN010000011">
    <property type="protein sequence ID" value="KAK4813878.1"/>
    <property type="molecule type" value="Genomic_DNA"/>
</dbReference>
<evidence type="ECO:0008006" key="3">
    <source>
        <dbReference type="Google" id="ProtNLM"/>
    </source>
</evidence>
<accession>A0AAN7NMX0</accession>
<evidence type="ECO:0000313" key="1">
    <source>
        <dbReference type="EMBL" id="KAK4813878.1"/>
    </source>
</evidence>
<sequence length="98" mass="11195">MVGPIQFNVSINDLDDGTACTLSRFTDVTKWVVIFPENRTGWACCSEVGVSLFSQVTSDRTRRNGLKLLQGRFRLDIRKNFFTKRVIKPWKRLLQGSG</sequence>
<keyword evidence="2" id="KW-1185">Reference proteome</keyword>
<name>A0AAN7NMX0_MYCAM</name>
<gene>
    <name evidence="1" type="ORF">QYF61_001976</name>
</gene>
<organism evidence="1 2">
    <name type="scientific">Mycteria americana</name>
    <name type="common">Wood stork</name>
    <dbReference type="NCBI Taxonomy" id="33587"/>
    <lineage>
        <taxon>Eukaryota</taxon>
        <taxon>Metazoa</taxon>
        <taxon>Chordata</taxon>
        <taxon>Craniata</taxon>
        <taxon>Vertebrata</taxon>
        <taxon>Euteleostomi</taxon>
        <taxon>Archelosauria</taxon>
        <taxon>Archosauria</taxon>
        <taxon>Dinosauria</taxon>
        <taxon>Saurischia</taxon>
        <taxon>Theropoda</taxon>
        <taxon>Coelurosauria</taxon>
        <taxon>Aves</taxon>
        <taxon>Neognathae</taxon>
        <taxon>Neoaves</taxon>
        <taxon>Aequornithes</taxon>
        <taxon>Ciconiiformes</taxon>
        <taxon>Ciconiidae</taxon>
        <taxon>Mycteria</taxon>
    </lineage>
</organism>
<dbReference type="Proteomes" id="UP001333110">
    <property type="component" value="Unassembled WGS sequence"/>
</dbReference>
<evidence type="ECO:0000313" key="2">
    <source>
        <dbReference type="Proteomes" id="UP001333110"/>
    </source>
</evidence>
<proteinExistence type="predicted"/>
<comment type="caution">
    <text evidence="1">The sequence shown here is derived from an EMBL/GenBank/DDBJ whole genome shotgun (WGS) entry which is preliminary data.</text>
</comment>
<reference evidence="1 2" key="1">
    <citation type="journal article" date="2023" name="J. Hered.">
        <title>Chromosome-level genome of the wood stork (Mycteria americana) provides insight into avian chromosome evolution.</title>
        <authorList>
            <person name="Flamio R. Jr."/>
            <person name="Ramstad K.M."/>
        </authorList>
    </citation>
    <scope>NUCLEOTIDE SEQUENCE [LARGE SCALE GENOMIC DNA]</scope>
    <source>
        <strain evidence="1">JAX WOST 10</strain>
    </source>
</reference>